<keyword evidence="1" id="KW-0645">Protease</keyword>
<comment type="caution">
    <text evidence="1">The sequence shown here is derived from an EMBL/GenBank/DDBJ whole genome shotgun (WGS) entry which is preliminary data.</text>
</comment>
<evidence type="ECO:0000313" key="2">
    <source>
        <dbReference type="Proteomes" id="UP000248214"/>
    </source>
</evidence>
<evidence type="ECO:0000313" key="1">
    <source>
        <dbReference type="EMBL" id="PYZ92811.1"/>
    </source>
</evidence>
<dbReference type="Proteomes" id="UP000248214">
    <property type="component" value="Unassembled WGS sequence"/>
</dbReference>
<reference evidence="1 2" key="1">
    <citation type="submission" date="2017-10" db="EMBL/GenBank/DDBJ databases">
        <title>Bacillus sp. nov., a halophilic bacterium isolated from a Keqin Lake.</title>
        <authorList>
            <person name="Wang H."/>
        </authorList>
    </citation>
    <scope>NUCLEOTIDE SEQUENCE [LARGE SCALE GENOMIC DNA]</scope>
    <source>
        <strain evidence="1 2">KQ-12</strain>
    </source>
</reference>
<proteinExistence type="predicted"/>
<accession>A0A323TCL7</accession>
<dbReference type="InterPro" id="IPR023430">
    <property type="entry name" value="Pept_HybD-like_dom_sf"/>
</dbReference>
<dbReference type="OrthoDB" id="9815953at2"/>
<keyword evidence="2" id="KW-1185">Reference proteome</keyword>
<dbReference type="NCBIfam" id="TIGR02841">
    <property type="entry name" value="spore_YyaC"/>
    <property type="match status" value="1"/>
</dbReference>
<name>A0A323TCL7_9BACI</name>
<sequence>MEVSVMDLKGPSSDQVQARFSLSSPFVANKMVNELMRLLPDPRVPIVVVCIGTDRSTGDSLGPLTGTLLKERRPGHLHVYGTLEEPVHGKNLEQYLALIHVNHPDAFIVAVDACLGRATSIGNIVIGEGPLKPGAAMNKDLPATGNIHIAGIVNVGGMMEFLVLQNTRLHLVFSMARKLSETLKRVDREVMRRKEEAPVYSDTVIFPKAFNEKKSRENIRN</sequence>
<dbReference type="Pfam" id="PF06866">
    <property type="entry name" value="DUF1256"/>
    <property type="match status" value="1"/>
</dbReference>
<dbReference type="InterPro" id="IPR009665">
    <property type="entry name" value="YyaC"/>
</dbReference>
<gene>
    <name evidence="1" type="primary">yyaC</name>
    <name evidence="1" type="ORF">CR194_14270</name>
</gene>
<organism evidence="1 2">
    <name type="scientific">Salipaludibacillus keqinensis</name>
    <dbReference type="NCBI Taxonomy" id="2045207"/>
    <lineage>
        <taxon>Bacteria</taxon>
        <taxon>Bacillati</taxon>
        <taxon>Bacillota</taxon>
        <taxon>Bacilli</taxon>
        <taxon>Bacillales</taxon>
        <taxon>Bacillaceae</taxon>
    </lineage>
</organism>
<dbReference type="GO" id="GO:0006508">
    <property type="term" value="P:proteolysis"/>
    <property type="evidence" value="ECO:0007669"/>
    <property type="project" value="UniProtKB-KW"/>
</dbReference>
<keyword evidence="1" id="KW-0378">Hydrolase</keyword>
<protein>
    <submittedName>
        <fullName evidence="1">Spore protease YyaC</fullName>
    </submittedName>
</protein>
<dbReference type="AlphaFoldDB" id="A0A323TCL7"/>
<dbReference type="SUPFAM" id="SSF53163">
    <property type="entry name" value="HybD-like"/>
    <property type="match status" value="1"/>
</dbReference>
<dbReference type="GO" id="GO:0008233">
    <property type="term" value="F:peptidase activity"/>
    <property type="evidence" value="ECO:0007669"/>
    <property type="project" value="UniProtKB-KW"/>
</dbReference>
<dbReference type="EMBL" id="PDOD01000003">
    <property type="protein sequence ID" value="PYZ92811.1"/>
    <property type="molecule type" value="Genomic_DNA"/>
</dbReference>